<keyword evidence="1" id="KW-0732">Signal</keyword>
<evidence type="ECO:0000313" key="4">
    <source>
        <dbReference type="Proteomes" id="UP000315440"/>
    </source>
</evidence>
<dbReference type="InterPro" id="IPR027939">
    <property type="entry name" value="NMT1/THI5"/>
</dbReference>
<name>A0A5C5ZIE3_9BACT</name>
<feature type="signal peptide" evidence="1">
    <location>
        <begin position="1"/>
        <end position="21"/>
    </location>
</feature>
<dbReference type="GO" id="GO:0009228">
    <property type="term" value="P:thiamine biosynthetic process"/>
    <property type="evidence" value="ECO:0007669"/>
    <property type="project" value="InterPro"/>
</dbReference>
<comment type="caution">
    <text evidence="3">The sequence shown here is derived from an EMBL/GenBank/DDBJ whole genome shotgun (WGS) entry which is preliminary data.</text>
</comment>
<dbReference type="Proteomes" id="UP000315440">
    <property type="component" value="Unassembled WGS sequence"/>
</dbReference>
<sequence precursor="true">MPRSLSTACVLLLIFASPALAADRVTVALNWKAQPELGGFYQSVADGTYAAAGLDVTIRPGGPLVNNRPLLAVGRVDFLVGTNLLQAFDAVKQGIPTRVVAAMLQRDPQCLIAHPPSAEGGYDKWEELTRAPLLMAPPGRHSFFLWMESAHGFRREMLRPYNHSLAPFLAHKDWIQQGYATAEPKRVEEELGQEPRVFLLADHGWESYSTTIETRQELIDRRPELVQRFVDATILGWVRYLYGDNAAASRLIQRDNPDMTDGQIAYSLRKTKAWGLVDSGDALTRGVGVLRPERVKAFYEAMVAAGIYRADEIDPLKACTERFVGHGVGVAQRTKLLGEP</sequence>
<dbReference type="OrthoDB" id="9815602at2"/>
<dbReference type="EMBL" id="SJPQ01000004">
    <property type="protein sequence ID" value="TWT86571.1"/>
    <property type="molecule type" value="Genomic_DNA"/>
</dbReference>
<feature type="domain" description="SsuA/THI5-like" evidence="2">
    <location>
        <begin position="35"/>
        <end position="114"/>
    </location>
</feature>
<feature type="domain" description="SsuA/THI5-like" evidence="2">
    <location>
        <begin position="178"/>
        <end position="237"/>
    </location>
</feature>
<dbReference type="SUPFAM" id="SSF53850">
    <property type="entry name" value="Periplasmic binding protein-like II"/>
    <property type="match status" value="1"/>
</dbReference>
<evidence type="ECO:0000256" key="1">
    <source>
        <dbReference type="SAM" id="SignalP"/>
    </source>
</evidence>
<proteinExistence type="predicted"/>
<keyword evidence="4" id="KW-1185">Reference proteome</keyword>
<accession>A0A5C5ZIE3</accession>
<evidence type="ECO:0000313" key="3">
    <source>
        <dbReference type="EMBL" id="TWT86571.1"/>
    </source>
</evidence>
<reference evidence="3 4" key="1">
    <citation type="submission" date="2019-02" db="EMBL/GenBank/DDBJ databases">
        <title>Deep-cultivation of Planctomycetes and their phenomic and genomic characterization uncovers novel biology.</title>
        <authorList>
            <person name="Wiegand S."/>
            <person name="Jogler M."/>
            <person name="Boedeker C."/>
            <person name="Pinto D."/>
            <person name="Vollmers J."/>
            <person name="Rivas-Marin E."/>
            <person name="Kohn T."/>
            <person name="Peeters S.H."/>
            <person name="Heuer A."/>
            <person name="Rast P."/>
            <person name="Oberbeckmann S."/>
            <person name="Bunk B."/>
            <person name="Jeske O."/>
            <person name="Meyerdierks A."/>
            <person name="Storesund J.E."/>
            <person name="Kallscheuer N."/>
            <person name="Luecker S."/>
            <person name="Lage O.M."/>
            <person name="Pohl T."/>
            <person name="Merkel B.J."/>
            <person name="Hornburger P."/>
            <person name="Mueller R.-W."/>
            <person name="Bruemmer F."/>
            <person name="Labrenz M."/>
            <person name="Spormann A.M."/>
            <person name="Op Den Camp H."/>
            <person name="Overmann J."/>
            <person name="Amann R."/>
            <person name="Jetten M.S.M."/>
            <person name="Mascher T."/>
            <person name="Medema M.H."/>
            <person name="Devos D.P."/>
            <person name="Kaster A.-K."/>
            <person name="Ovreas L."/>
            <person name="Rohde M."/>
            <person name="Galperin M.Y."/>
            <person name="Jogler C."/>
        </authorList>
    </citation>
    <scope>NUCLEOTIDE SEQUENCE [LARGE SCALE GENOMIC DNA]</scope>
    <source>
        <strain evidence="3 4">Mal64</strain>
    </source>
</reference>
<dbReference type="InterPro" id="IPR015168">
    <property type="entry name" value="SsuA/THI5"/>
</dbReference>
<dbReference type="PANTHER" id="PTHR31528:SF3">
    <property type="entry name" value="THIAMINE BIOSYNTHESIS PROTEIN HI_0357-RELATED"/>
    <property type="match status" value="1"/>
</dbReference>
<gene>
    <name evidence="3" type="ORF">Mal64_33970</name>
</gene>
<dbReference type="PANTHER" id="PTHR31528">
    <property type="entry name" value="4-AMINO-5-HYDROXYMETHYL-2-METHYLPYRIMIDINE PHOSPHATE SYNTHASE THI11-RELATED"/>
    <property type="match status" value="1"/>
</dbReference>
<dbReference type="AlphaFoldDB" id="A0A5C5ZIE3"/>
<dbReference type="Gene3D" id="3.40.190.10">
    <property type="entry name" value="Periplasmic binding protein-like II"/>
    <property type="match status" value="2"/>
</dbReference>
<feature type="chain" id="PRO_5023051870" evidence="1">
    <location>
        <begin position="22"/>
        <end position="340"/>
    </location>
</feature>
<dbReference type="RefSeq" id="WP_146402443.1">
    <property type="nucleotide sequence ID" value="NZ_SJPQ01000004.1"/>
</dbReference>
<organism evidence="3 4">
    <name type="scientific">Pseudobythopirellula maris</name>
    <dbReference type="NCBI Taxonomy" id="2527991"/>
    <lineage>
        <taxon>Bacteria</taxon>
        <taxon>Pseudomonadati</taxon>
        <taxon>Planctomycetota</taxon>
        <taxon>Planctomycetia</taxon>
        <taxon>Pirellulales</taxon>
        <taxon>Lacipirellulaceae</taxon>
        <taxon>Pseudobythopirellula</taxon>
    </lineage>
</organism>
<protein>
    <submittedName>
        <fullName evidence="3">NMT1/THI5 like protein</fullName>
    </submittedName>
</protein>
<dbReference type="Pfam" id="PF09084">
    <property type="entry name" value="NMT1"/>
    <property type="match status" value="2"/>
</dbReference>
<evidence type="ECO:0000259" key="2">
    <source>
        <dbReference type="Pfam" id="PF09084"/>
    </source>
</evidence>